<dbReference type="Proteomes" id="UP000008812">
    <property type="component" value="Chromosome"/>
</dbReference>
<dbReference type="PROSITE" id="PS51257">
    <property type="entry name" value="PROKAR_LIPOPROTEIN"/>
    <property type="match status" value="1"/>
</dbReference>
<dbReference type="EMBL" id="CP001047">
    <property type="protein sequence ID" value="ACF07029.1"/>
    <property type="molecule type" value="Genomic_DNA"/>
</dbReference>
<proteinExistence type="predicted"/>
<keyword evidence="2" id="KW-1185">Reference proteome</keyword>
<name>B3PLX7_META1</name>
<sequence>MKKRLLLISSMSTAAVTLSLLSVSCVKLIPEFKPEILNSSQLQTIRESFVFKRTEEGKKLSIKELHQIMKKARQASENPIEFKNNKELRKYIILDFVDVNSIADGHTMKIFDPEYDPATDSIKFRVLIGCDTEPRELDEDFWLDKS</sequence>
<dbReference type="HOGENOM" id="CLU_1775366_0_0_14"/>
<organism evidence="1 2">
    <name type="scientific">Metamycoplasma arthritidis (strain 158L3-1)</name>
    <name type="common">Mycoplasma arthritidis</name>
    <dbReference type="NCBI Taxonomy" id="243272"/>
    <lineage>
        <taxon>Bacteria</taxon>
        <taxon>Bacillati</taxon>
        <taxon>Mycoplasmatota</taxon>
        <taxon>Mycoplasmoidales</taxon>
        <taxon>Metamycoplasmataceae</taxon>
        <taxon>Metamycoplasma</taxon>
    </lineage>
</organism>
<gene>
    <name evidence="1" type="ordered locus">MARTH_orf074</name>
</gene>
<accession>B3PLX7</accession>
<protein>
    <submittedName>
        <fullName evidence="1">Hypothetical lipoprotein</fullName>
    </submittedName>
</protein>
<keyword evidence="1" id="KW-0449">Lipoprotein</keyword>
<dbReference type="AlphaFoldDB" id="B3PLX7"/>
<dbReference type="RefSeq" id="WP_012497986.1">
    <property type="nucleotide sequence ID" value="NC_011025.1"/>
</dbReference>
<dbReference type="STRING" id="243272.MARTH_orf074"/>
<evidence type="ECO:0000313" key="2">
    <source>
        <dbReference type="Proteomes" id="UP000008812"/>
    </source>
</evidence>
<evidence type="ECO:0000313" key="1">
    <source>
        <dbReference type="EMBL" id="ACF07029.1"/>
    </source>
</evidence>
<dbReference type="KEGG" id="mat:MARTH_orf074"/>
<reference evidence="1 2" key="1">
    <citation type="journal article" date="2008" name="Infect. Immun.">
        <title>Genome of Mycoplasma arthritidis.</title>
        <authorList>
            <person name="Dybvig K."/>
            <person name="Zuhua C."/>
            <person name="Lao P."/>
            <person name="Jordan D.S."/>
            <person name="French C.T."/>
            <person name="Tu A.H."/>
            <person name="Loraine A.E."/>
        </authorList>
    </citation>
    <scope>NUCLEOTIDE SEQUENCE [LARGE SCALE GENOMIC DNA]</scope>
    <source>
        <strain evidence="1 2">158L3-1</strain>
    </source>
</reference>